<dbReference type="RefSeq" id="WP_133517297.1">
    <property type="nucleotide sequence ID" value="NZ_JAHDUW010000002.1"/>
</dbReference>
<dbReference type="Proteomes" id="UP000294855">
    <property type="component" value="Unassembled WGS sequence"/>
</dbReference>
<evidence type="ECO:0000313" key="3">
    <source>
        <dbReference type="Proteomes" id="UP000294855"/>
    </source>
</evidence>
<evidence type="ECO:0000313" key="2">
    <source>
        <dbReference type="EMBL" id="TDQ69506.1"/>
    </source>
</evidence>
<keyword evidence="1" id="KW-0472">Membrane</keyword>
<sequence length="323" mass="35027">MTNKIISFSIAFLLILLLVLPASAHYVTIFPGASQAGSINATAESFYFEKGDSTNLYLYIVHPTDANFAEIGENFQINMTLIAPNGTETPVSIKRSSGNVSYETIDGSIVTANWYVGSVKFDQDGVYYVKGSQKGFDDNGTMTRERYTVAPLYVGSSSAGWDNVKTYGHTAGIPVTIYPVSNPNNIKENSSLTFSVDGNLSWFENEVENPAPVKNPFPVRAEVYVNPYELKANGPSEGIYTHLDANLTKSFTFNDSGVWSVVALNQDLGEDRDNYQIVYMLPVLPQSSGSNNTGDDDSSIPGIGVVGIIACLGVAGALFMRRK</sequence>
<reference evidence="2 3" key="1">
    <citation type="submission" date="2019-03" db="EMBL/GenBank/DDBJ databases">
        <title>Genomic Encyclopedia of Type Strains, Phase IV (KMG-IV): sequencing the most valuable type-strain genomes for metagenomic binning, comparative biology and taxonomic classification.</title>
        <authorList>
            <person name="Goeker M."/>
        </authorList>
    </citation>
    <scope>NUCLEOTIDE SEQUENCE [LARGE SCALE GENOMIC DNA]</scope>
    <source>
        <strain evidence="2 3">DSM 13328</strain>
    </source>
</reference>
<keyword evidence="1" id="KW-1133">Transmembrane helix</keyword>
<organism evidence="2 3">
    <name type="scientific">Methanimicrococcus blatticola</name>
    <dbReference type="NCBI Taxonomy" id="91560"/>
    <lineage>
        <taxon>Archaea</taxon>
        <taxon>Methanobacteriati</taxon>
        <taxon>Methanobacteriota</taxon>
        <taxon>Stenosarchaea group</taxon>
        <taxon>Methanomicrobia</taxon>
        <taxon>Methanosarcinales</taxon>
        <taxon>Methanosarcinaceae</taxon>
        <taxon>Methanimicrococcus</taxon>
    </lineage>
</organism>
<keyword evidence="1" id="KW-0812">Transmembrane</keyword>
<protein>
    <submittedName>
        <fullName evidence="2">Uncharacterized protein</fullName>
    </submittedName>
</protein>
<evidence type="ECO:0000256" key="1">
    <source>
        <dbReference type="SAM" id="Phobius"/>
    </source>
</evidence>
<gene>
    <name evidence="2" type="ORF">C7391_0838</name>
</gene>
<dbReference type="EMBL" id="SNYS01000007">
    <property type="protein sequence ID" value="TDQ69506.1"/>
    <property type="molecule type" value="Genomic_DNA"/>
</dbReference>
<name>A0A484F4G0_9EURY</name>
<accession>A0A484F4G0</accession>
<comment type="caution">
    <text evidence="2">The sequence shown here is derived from an EMBL/GenBank/DDBJ whole genome shotgun (WGS) entry which is preliminary data.</text>
</comment>
<keyword evidence="3" id="KW-1185">Reference proteome</keyword>
<dbReference type="AlphaFoldDB" id="A0A484F4G0"/>
<feature type="transmembrane region" description="Helical" evidence="1">
    <location>
        <begin position="300"/>
        <end position="320"/>
    </location>
</feature>
<proteinExistence type="predicted"/>